<dbReference type="WBParaSite" id="PSAMB.scaffold10851size3788.g33677.t1">
    <property type="protein sequence ID" value="PSAMB.scaffold10851size3788.g33677.t1"/>
    <property type="gene ID" value="PSAMB.scaffold10851size3788.g33677"/>
</dbReference>
<evidence type="ECO:0000313" key="2">
    <source>
        <dbReference type="WBParaSite" id="PSAMB.scaffold10851size3788.g33677.t1"/>
    </source>
</evidence>
<dbReference type="AlphaFoldDB" id="A0A914UMF7"/>
<protein>
    <submittedName>
        <fullName evidence="2">Uncharacterized protein</fullName>
    </submittedName>
</protein>
<sequence length="120" mass="13185">MYIEWNRDLRRALAALCEQTVRFLWSGGVGDGGLAAGTRRAELVMSRAGELDELEVAHRPKLLFHLEISSKRFFAGHPVNLMLGDGQIASAKAPFRAFWSAFVVRGQELVAAGLGICEDL</sequence>
<dbReference type="Proteomes" id="UP000887566">
    <property type="component" value="Unplaced"/>
</dbReference>
<reference evidence="2" key="1">
    <citation type="submission" date="2022-11" db="UniProtKB">
        <authorList>
            <consortium name="WormBaseParasite"/>
        </authorList>
    </citation>
    <scope>IDENTIFICATION</scope>
</reference>
<proteinExistence type="predicted"/>
<accession>A0A914UMF7</accession>
<evidence type="ECO:0000313" key="1">
    <source>
        <dbReference type="Proteomes" id="UP000887566"/>
    </source>
</evidence>
<organism evidence="1 2">
    <name type="scientific">Plectus sambesii</name>
    <dbReference type="NCBI Taxonomy" id="2011161"/>
    <lineage>
        <taxon>Eukaryota</taxon>
        <taxon>Metazoa</taxon>
        <taxon>Ecdysozoa</taxon>
        <taxon>Nematoda</taxon>
        <taxon>Chromadorea</taxon>
        <taxon>Plectida</taxon>
        <taxon>Plectina</taxon>
        <taxon>Plectoidea</taxon>
        <taxon>Plectidae</taxon>
        <taxon>Plectus</taxon>
    </lineage>
</organism>
<keyword evidence="1" id="KW-1185">Reference proteome</keyword>
<name>A0A914UMF7_9BILA</name>